<proteinExistence type="predicted"/>
<organism evidence="2 3">
    <name type="scientific">Montanilutibacter psychrotolerans</name>
    <dbReference type="NCBI Taxonomy" id="1327343"/>
    <lineage>
        <taxon>Bacteria</taxon>
        <taxon>Pseudomonadati</taxon>
        <taxon>Pseudomonadota</taxon>
        <taxon>Gammaproteobacteria</taxon>
        <taxon>Lysobacterales</taxon>
        <taxon>Lysobacteraceae</taxon>
        <taxon>Montanilutibacter</taxon>
    </lineage>
</organism>
<feature type="transmembrane region" description="Helical" evidence="1">
    <location>
        <begin position="62"/>
        <end position="81"/>
    </location>
</feature>
<name>A0A3M8SV04_9GAMM</name>
<evidence type="ECO:0000313" key="2">
    <source>
        <dbReference type="EMBL" id="RNF83306.1"/>
    </source>
</evidence>
<evidence type="ECO:0000256" key="1">
    <source>
        <dbReference type="SAM" id="Phobius"/>
    </source>
</evidence>
<evidence type="ECO:0008006" key="4">
    <source>
        <dbReference type="Google" id="ProtNLM"/>
    </source>
</evidence>
<reference evidence="2 3" key="1">
    <citation type="submission" date="2018-11" db="EMBL/GenBank/DDBJ databases">
        <title>Lysobacter cryohumiis sp. nov., isolated from soil in the Tianshan Mountains, Xinjiang, China.</title>
        <authorList>
            <person name="Luo Y."/>
            <person name="Sheng H."/>
        </authorList>
    </citation>
    <scope>NUCLEOTIDE SEQUENCE [LARGE SCALE GENOMIC DNA]</scope>
    <source>
        <strain evidence="2 3">ZS60</strain>
    </source>
</reference>
<keyword evidence="3" id="KW-1185">Reference proteome</keyword>
<keyword evidence="1" id="KW-1133">Transmembrane helix</keyword>
<dbReference type="OrthoDB" id="6028296at2"/>
<dbReference type="Proteomes" id="UP000267049">
    <property type="component" value="Unassembled WGS sequence"/>
</dbReference>
<dbReference type="EMBL" id="RIBS01000005">
    <property type="protein sequence ID" value="RNF83306.1"/>
    <property type="molecule type" value="Genomic_DNA"/>
</dbReference>
<feature type="transmembrane region" description="Helical" evidence="1">
    <location>
        <begin position="6"/>
        <end position="23"/>
    </location>
</feature>
<accession>A0A3M8SV04</accession>
<sequence length="171" mass="18444">MSDLLAYVVYLVWLAAGGLDFVCHRRTRLAYTSGVHESSLHLVQLALIGAGVLLWLTVAITLPVLCVLSSIVIAHAVVGYLDTRQAYARRDIRPIEQHLHSVLDIAPIAALCWAASGMQADSMSWSAIELRTPPASPNLWLGVLVPAVVLCGVPALLEFKQARAVALANRT</sequence>
<keyword evidence="1" id="KW-0472">Membrane</keyword>
<dbReference type="AlphaFoldDB" id="A0A3M8SV04"/>
<keyword evidence="1" id="KW-0812">Transmembrane</keyword>
<dbReference type="RefSeq" id="WP_123088437.1">
    <property type="nucleotide sequence ID" value="NZ_RIBS01000005.1"/>
</dbReference>
<evidence type="ECO:0000313" key="3">
    <source>
        <dbReference type="Proteomes" id="UP000267049"/>
    </source>
</evidence>
<gene>
    <name evidence="2" type="ORF">EER27_12500</name>
</gene>
<feature type="transmembrane region" description="Helical" evidence="1">
    <location>
        <begin position="139"/>
        <end position="157"/>
    </location>
</feature>
<comment type="caution">
    <text evidence="2">The sequence shown here is derived from an EMBL/GenBank/DDBJ whole genome shotgun (WGS) entry which is preliminary data.</text>
</comment>
<protein>
    <recommendedName>
        <fullName evidence="4">Diguanylate cyclase</fullName>
    </recommendedName>
</protein>